<dbReference type="PANTHER" id="PTHR33121">
    <property type="entry name" value="CYCLIC DI-GMP PHOSPHODIESTERASE PDEF"/>
    <property type="match status" value="1"/>
</dbReference>
<gene>
    <name evidence="1" type="ORF">CA163_01155</name>
</gene>
<proteinExistence type="predicted"/>
<dbReference type="Proteomes" id="UP000214596">
    <property type="component" value="Unassembled WGS sequence"/>
</dbReference>
<evidence type="ECO:0000313" key="1">
    <source>
        <dbReference type="EMBL" id="OXE34660.1"/>
    </source>
</evidence>
<dbReference type="Gene3D" id="3.20.20.450">
    <property type="entry name" value="EAL domain"/>
    <property type="match status" value="1"/>
</dbReference>
<dbReference type="CDD" id="cd01948">
    <property type="entry name" value="EAL"/>
    <property type="match status" value="1"/>
</dbReference>
<comment type="caution">
    <text evidence="1">The sequence shown here is derived from an EMBL/GenBank/DDBJ whole genome shotgun (WGS) entry which is preliminary data.</text>
</comment>
<dbReference type="Pfam" id="PF00563">
    <property type="entry name" value="EAL"/>
    <property type="match status" value="1"/>
</dbReference>
<dbReference type="PANTHER" id="PTHR33121:SF79">
    <property type="entry name" value="CYCLIC DI-GMP PHOSPHODIESTERASE PDED-RELATED"/>
    <property type="match status" value="1"/>
</dbReference>
<dbReference type="InterPro" id="IPR035919">
    <property type="entry name" value="EAL_sf"/>
</dbReference>
<dbReference type="PROSITE" id="PS50883">
    <property type="entry name" value="EAL"/>
    <property type="match status" value="1"/>
</dbReference>
<name>A0A0M2IC85_VIBPH</name>
<organism evidence="1 2">
    <name type="scientific">Vibrio parahaemolyticus</name>
    <dbReference type="NCBI Taxonomy" id="670"/>
    <lineage>
        <taxon>Bacteria</taxon>
        <taxon>Pseudomonadati</taxon>
        <taxon>Pseudomonadota</taxon>
        <taxon>Gammaproteobacteria</taxon>
        <taxon>Vibrionales</taxon>
        <taxon>Vibrionaceae</taxon>
        <taxon>Vibrio</taxon>
    </lineage>
</organism>
<dbReference type="OrthoDB" id="5868634at2"/>
<dbReference type="InterPro" id="IPR050706">
    <property type="entry name" value="Cyclic-di-GMP_PDE-like"/>
</dbReference>
<accession>A0A0M2IC85</accession>
<dbReference type="GO" id="GO:0071111">
    <property type="term" value="F:cyclic-guanylate-specific phosphodiesterase activity"/>
    <property type="evidence" value="ECO:0007669"/>
    <property type="project" value="InterPro"/>
</dbReference>
<sequence length="260" mass="30169">MIRKTTSVQCKNNMYEYNYTDTGVIVRTDASFVKLDFLFQPIINLKQRKVKHLEILSKVLSDSGESLYNETFFSEIDQEFIKMVALAQIRFCSKLKVRIPITVNITLSCLKDSFFLQSLLNERDVNFDIEITDIDCDVNCGRLQSSIRLLKRSGVGLLLDDYYHRNNIANISLGFIDWDYIKVDKSFLHHNCDDINAIKYLLRVISPYAKKGIILEGVETSYQHDVVKNLDVLVQGYFYSPPISWAQLERKMNTTNKKHV</sequence>
<dbReference type="AlphaFoldDB" id="A0A0M2IC85"/>
<protein>
    <submittedName>
        <fullName evidence="1">Diguanylate phosphodiesterase</fullName>
    </submittedName>
</protein>
<evidence type="ECO:0000313" key="2">
    <source>
        <dbReference type="Proteomes" id="UP000214596"/>
    </source>
</evidence>
<dbReference type="SMART" id="SM00052">
    <property type="entry name" value="EAL"/>
    <property type="match status" value="1"/>
</dbReference>
<reference evidence="1 2" key="1">
    <citation type="journal article" date="2017" name="Appl. Environ. Microbiol.">
        <title>Parallel evolution of two clades of a major Atlantic endemic Vibrio parahaemolyticus pathogen lineage by independent acquisition of related pathogenicity islands.</title>
        <authorList>
            <person name="Xu F."/>
            <person name="Gonzalez-Escalona N."/>
            <person name="Drees K.P."/>
            <person name="Sebra R.P."/>
            <person name="Cooper V.S."/>
            <person name="Jones S.H."/>
            <person name="Whistler C.A."/>
        </authorList>
    </citation>
    <scope>NUCLEOTIDE SEQUENCE [LARGE SCALE GENOMIC DNA]</scope>
    <source>
        <strain evidence="1 2">MAVP-3</strain>
    </source>
</reference>
<dbReference type="EMBL" id="NIXT01000024">
    <property type="protein sequence ID" value="OXE34660.1"/>
    <property type="molecule type" value="Genomic_DNA"/>
</dbReference>
<dbReference type="InterPro" id="IPR001633">
    <property type="entry name" value="EAL_dom"/>
</dbReference>
<dbReference type="SUPFAM" id="SSF141868">
    <property type="entry name" value="EAL domain-like"/>
    <property type="match status" value="1"/>
</dbReference>